<sequence>MNKNQFKEELSQFIYLNRRKICGALIGLIIGILILTVGFFKTLLLCLTTLIGYYFGLRWRFEEDLKDFIIRIIPDRFK</sequence>
<dbReference type="RefSeq" id="WP_111571213.1">
    <property type="nucleotide sequence ID" value="NZ_QLME01000003.1"/>
</dbReference>
<proteinExistence type="predicted"/>
<dbReference type="AlphaFoldDB" id="A0A4R7Z7B6"/>
<dbReference type="EMBL" id="SODA01000003">
    <property type="protein sequence ID" value="TDW06906.1"/>
    <property type="molecule type" value="Genomic_DNA"/>
</dbReference>
<organism evidence="2 3">
    <name type="scientific">Halanaerobium saccharolyticum</name>
    <dbReference type="NCBI Taxonomy" id="43595"/>
    <lineage>
        <taxon>Bacteria</taxon>
        <taxon>Bacillati</taxon>
        <taxon>Bacillota</taxon>
        <taxon>Clostridia</taxon>
        <taxon>Halanaerobiales</taxon>
        <taxon>Halanaerobiaceae</taxon>
        <taxon>Halanaerobium</taxon>
    </lineage>
</organism>
<accession>A0A4R7Z7B6</accession>
<evidence type="ECO:0000313" key="2">
    <source>
        <dbReference type="EMBL" id="TDW06906.1"/>
    </source>
</evidence>
<dbReference type="Proteomes" id="UP000294697">
    <property type="component" value="Unassembled WGS sequence"/>
</dbReference>
<keyword evidence="1" id="KW-0472">Membrane</keyword>
<gene>
    <name evidence="2" type="ORF">C8C77_10333</name>
</gene>
<evidence type="ECO:0000313" key="3">
    <source>
        <dbReference type="Proteomes" id="UP000294697"/>
    </source>
</evidence>
<dbReference type="InterPro" id="IPR018730">
    <property type="entry name" value="DUF2273"/>
</dbReference>
<comment type="caution">
    <text evidence="2">The sequence shown here is derived from an EMBL/GenBank/DDBJ whole genome shotgun (WGS) entry which is preliminary data.</text>
</comment>
<dbReference type="Pfam" id="PF10031">
    <property type="entry name" value="DUF2273"/>
    <property type="match status" value="1"/>
</dbReference>
<name>A0A4R7Z7B6_9FIRM</name>
<keyword evidence="1" id="KW-1133">Transmembrane helix</keyword>
<protein>
    <submittedName>
        <fullName evidence="2">Putative membrane protein</fullName>
    </submittedName>
</protein>
<evidence type="ECO:0000256" key="1">
    <source>
        <dbReference type="SAM" id="Phobius"/>
    </source>
</evidence>
<reference evidence="2 3" key="1">
    <citation type="submission" date="2019-03" db="EMBL/GenBank/DDBJ databases">
        <title>Subsurface microbial communities from deep shales in Ohio and West Virginia, USA.</title>
        <authorList>
            <person name="Wrighton K."/>
        </authorList>
    </citation>
    <scope>NUCLEOTIDE SEQUENCE [LARGE SCALE GENOMIC DNA]</scope>
    <source>
        <strain evidence="2 3">MSL9.2</strain>
    </source>
</reference>
<feature type="transmembrane region" description="Helical" evidence="1">
    <location>
        <begin position="21"/>
        <end position="54"/>
    </location>
</feature>
<keyword evidence="1" id="KW-0812">Transmembrane</keyword>